<dbReference type="PANTHER" id="PTHR23162">
    <property type="entry name" value="OUTER DENSE FIBER OF SPERM TAILS 2"/>
    <property type="match status" value="1"/>
</dbReference>
<accession>A0A0K8WJ64</accession>
<feature type="region of interest" description="Disordered" evidence="7">
    <location>
        <begin position="270"/>
        <end position="326"/>
    </location>
</feature>
<evidence type="ECO:0000256" key="1">
    <source>
        <dbReference type="ARBA" id="ARBA00004300"/>
    </source>
</evidence>
<feature type="compositionally biased region" description="Polar residues" evidence="7">
    <location>
        <begin position="286"/>
        <end position="302"/>
    </location>
</feature>
<evidence type="ECO:0000313" key="8">
    <source>
        <dbReference type="EMBL" id="JAI51104.1"/>
    </source>
</evidence>
<evidence type="ECO:0000256" key="7">
    <source>
        <dbReference type="SAM" id="MobiDB-lite"/>
    </source>
</evidence>
<dbReference type="PANTHER" id="PTHR23162:SF10">
    <property type="entry name" value="FI13205P"/>
    <property type="match status" value="1"/>
</dbReference>
<comment type="subcellular location">
    <subcellularLocation>
        <location evidence="1">Cytoplasm</location>
        <location evidence="1">Cytoskeleton</location>
        <location evidence="1">Microtubule organizing center</location>
        <location evidence="1">Centrosome</location>
    </subcellularLocation>
</comment>
<reference evidence="8" key="1">
    <citation type="submission" date="2015-06" db="EMBL/GenBank/DDBJ databases">
        <authorList>
            <person name="Hoefler B.C."/>
            <person name="Straight P.D."/>
        </authorList>
    </citation>
    <scope>NUCLEOTIDE SEQUENCE</scope>
</reference>
<evidence type="ECO:0000256" key="4">
    <source>
        <dbReference type="ARBA" id="ARBA00023054"/>
    </source>
</evidence>
<dbReference type="InterPro" id="IPR026099">
    <property type="entry name" value="Odf2-rel"/>
</dbReference>
<organism evidence="8">
    <name type="scientific">Bactrocera latifrons</name>
    <name type="common">Malaysian fruit fly</name>
    <name type="synonym">Chaetodacus latifrons</name>
    <dbReference type="NCBI Taxonomy" id="174628"/>
    <lineage>
        <taxon>Eukaryota</taxon>
        <taxon>Metazoa</taxon>
        <taxon>Ecdysozoa</taxon>
        <taxon>Arthropoda</taxon>
        <taxon>Hexapoda</taxon>
        <taxon>Insecta</taxon>
        <taxon>Pterygota</taxon>
        <taxon>Neoptera</taxon>
        <taxon>Endopterygota</taxon>
        <taxon>Diptera</taxon>
        <taxon>Brachycera</taxon>
        <taxon>Muscomorpha</taxon>
        <taxon>Tephritoidea</taxon>
        <taxon>Tephritidae</taxon>
        <taxon>Bactrocera</taxon>
        <taxon>Bactrocera</taxon>
    </lineage>
</organism>
<dbReference type="EMBL" id="GDHF01001210">
    <property type="protein sequence ID" value="JAI51104.1"/>
    <property type="molecule type" value="Transcribed_RNA"/>
</dbReference>
<proteinExistence type="inferred from homology"/>
<protein>
    <recommendedName>
        <fullName evidence="9">Outer dense fiber protein 2</fullName>
    </recommendedName>
</protein>
<evidence type="ECO:0000256" key="5">
    <source>
        <dbReference type="ARBA" id="ARBA00023212"/>
    </source>
</evidence>
<feature type="compositionally biased region" description="Basic and acidic residues" evidence="7">
    <location>
        <begin position="310"/>
        <end position="326"/>
    </location>
</feature>
<dbReference type="GO" id="GO:1902017">
    <property type="term" value="P:regulation of cilium assembly"/>
    <property type="evidence" value="ECO:0007669"/>
    <property type="project" value="TreeGrafter"/>
</dbReference>
<dbReference type="OrthoDB" id="413404at2759"/>
<dbReference type="GO" id="GO:0005813">
    <property type="term" value="C:centrosome"/>
    <property type="evidence" value="ECO:0007669"/>
    <property type="project" value="UniProtKB-SubCell"/>
</dbReference>
<gene>
    <name evidence="8" type="ORF">c0_g1_i2</name>
</gene>
<feature type="region of interest" description="Disordered" evidence="7">
    <location>
        <begin position="533"/>
        <end position="554"/>
    </location>
</feature>
<comment type="similarity">
    <text evidence="2">Belongs to the ODF2 family.</text>
</comment>
<dbReference type="AlphaFoldDB" id="A0A0K8WJ64"/>
<feature type="compositionally biased region" description="Basic and acidic residues" evidence="7">
    <location>
        <begin position="545"/>
        <end position="554"/>
    </location>
</feature>
<keyword evidence="5" id="KW-0206">Cytoskeleton</keyword>
<evidence type="ECO:0000256" key="6">
    <source>
        <dbReference type="SAM" id="Coils"/>
    </source>
</evidence>
<keyword evidence="4 6" id="KW-0175">Coiled coil</keyword>
<evidence type="ECO:0008006" key="9">
    <source>
        <dbReference type="Google" id="ProtNLM"/>
    </source>
</evidence>
<feature type="coiled-coil region" evidence="6">
    <location>
        <begin position="165"/>
        <end position="206"/>
    </location>
</feature>
<name>A0A0K8WJ64_BACLA</name>
<keyword evidence="3" id="KW-0963">Cytoplasm</keyword>
<sequence length="632" mass="73814">MKRVLKNFLLVNRVPFFFKIKIEICTDKRNSNHLVRLFVESPHLSERTQMDRKSQNLEFTQKLSAKSEECLERRSHPYFTLSRQTCASGGDMVTASDGLHCNSKNSSYQNLSFKSDQSEEQFEDAIQNVDAQAIKATPSDLSNSTDMRPSYHATVKRKSKHCEVGSKLKAELSKYKKELKEYNNTTKDLEEKYMKINFELNEMQQKHDRFVANRKCSKGTDVYSDSSSSTGSEFSLKRKYTQIFHRGSSFMTMLPPGCTTSNENLEAEYNMPEQDVSVGRRKRKLSSTSEYSNLRQQNGQMSQKRHIKRKSENKENEVPHDVDKYNTRGHAAGLKDIYKVLKNVLDNNQKTHGLSKTADLKELQSIISNLQCEQSQFRNIIQQQQNCLQDYHTRCIKAQHIMQTQQIEIEKLNSNNHQLETEISTGIDQLRQKIDSKLRDVSHLPQMVREEQSKYEKVHKENNMLTERVRNLQGESNQLKLKMDELARRKVMTINRLKAAERDLKIFKNYNTSLKHEKRKLAEEMQKLKEQLDSVQNASKRTMARQREQTEKQRRDLQKRVFELELKLSRSQNSTTSLIQERDSLIAELQTQLNTLVHNFEVSQKHIRVLRRHIYSMSGGNVRCPNLLSENM</sequence>
<evidence type="ECO:0000256" key="2">
    <source>
        <dbReference type="ARBA" id="ARBA00009316"/>
    </source>
</evidence>
<evidence type="ECO:0000256" key="3">
    <source>
        <dbReference type="ARBA" id="ARBA00022490"/>
    </source>
</evidence>